<name>A0A6A6MWK4_HEVBR</name>
<reference evidence="1 2" key="1">
    <citation type="journal article" date="2020" name="Mol. Plant">
        <title>The Chromosome-Based Rubber Tree Genome Provides New Insights into Spurge Genome Evolution and Rubber Biosynthesis.</title>
        <authorList>
            <person name="Liu J."/>
            <person name="Shi C."/>
            <person name="Shi C.C."/>
            <person name="Li W."/>
            <person name="Zhang Q.J."/>
            <person name="Zhang Y."/>
            <person name="Li K."/>
            <person name="Lu H.F."/>
            <person name="Shi C."/>
            <person name="Zhu S.T."/>
            <person name="Xiao Z.Y."/>
            <person name="Nan H."/>
            <person name="Yue Y."/>
            <person name="Zhu X.G."/>
            <person name="Wu Y."/>
            <person name="Hong X.N."/>
            <person name="Fan G.Y."/>
            <person name="Tong Y."/>
            <person name="Zhang D."/>
            <person name="Mao C.L."/>
            <person name="Liu Y.L."/>
            <person name="Hao S.J."/>
            <person name="Liu W.Q."/>
            <person name="Lv M.Q."/>
            <person name="Zhang H.B."/>
            <person name="Liu Y."/>
            <person name="Hu-Tang G.R."/>
            <person name="Wang J.P."/>
            <person name="Wang J.H."/>
            <person name="Sun Y.H."/>
            <person name="Ni S.B."/>
            <person name="Chen W.B."/>
            <person name="Zhang X.C."/>
            <person name="Jiao Y.N."/>
            <person name="Eichler E.E."/>
            <person name="Li G.H."/>
            <person name="Liu X."/>
            <person name="Gao L.Z."/>
        </authorList>
    </citation>
    <scope>NUCLEOTIDE SEQUENCE [LARGE SCALE GENOMIC DNA]</scope>
    <source>
        <strain evidence="2">cv. GT1</strain>
        <tissue evidence="1">Leaf</tissue>
    </source>
</reference>
<keyword evidence="2" id="KW-1185">Reference proteome</keyword>
<protein>
    <submittedName>
        <fullName evidence="1">Uncharacterized protein</fullName>
    </submittedName>
</protein>
<organism evidence="1 2">
    <name type="scientific">Hevea brasiliensis</name>
    <name type="common">Para rubber tree</name>
    <name type="synonym">Siphonia brasiliensis</name>
    <dbReference type="NCBI Taxonomy" id="3981"/>
    <lineage>
        <taxon>Eukaryota</taxon>
        <taxon>Viridiplantae</taxon>
        <taxon>Streptophyta</taxon>
        <taxon>Embryophyta</taxon>
        <taxon>Tracheophyta</taxon>
        <taxon>Spermatophyta</taxon>
        <taxon>Magnoliopsida</taxon>
        <taxon>eudicotyledons</taxon>
        <taxon>Gunneridae</taxon>
        <taxon>Pentapetalae</taxon>
        <taxon>rosids</taxon>
        <taxon>fabids</taxon>
        <taxon>Malpighiales</taxon>
        <taxon>Euphorbiaceae</taxon>
        <taxon>Crotonoideae</taxon>
        <taxon>Micrandreae</taxon>
        <taxon>Hevea</taxon>
    </lineage>
</organism>
<dbReference type="EMBL" id="JAAGAX010000003">
    <property type="protein sequence ID" value="KAF2318282.1"/>
    <property type="molecule type" value="Genomic_DNA"/>
</dbReference>
<dbReference type="AlphaFoldDB" id="A0A6A6MWK4"/>
<sequence length="133" mass="15052">MRVRELMDESGHHWNIGLLEGPIQSKDIKSILRIPISSIELPDVWCDIHQKEQMRVGFGFAIRDNNGGFVVAGSGWLVEYYLPSLAELLGLKQLIVMLLYNKEGTSLSWVPRQANNLAHANEALLFMLIFLFG</sequence>
<gene>
    <name evidence="1" type="ORF">GH714_004464</name>
</gene>
<dbReference type="Proteomes" id="UP000467840">
    <property type="component" value="Chromosome 10"/>
</dbReference>
<evidence type="ECO:0000313" key="2">
    <source>
        <dbReference type="Proteomes" id="UP000467840"/>
    </source>
</evidence>
<accession>A0A6A6MWK4</accession>
<evidence type="ECO:0000313" key="1">
    <source>
        <dbReference type="EMBL" id="KAF2318282.1"/>
    </source>
</evidence>
<proteinExistence type="predicted"/>
<comment type="caution">
    <text evidence="1">The sequence shown here is derived from an EMBL/GenBank/DDBJ whole genome shotgun (WGS) entry which is preliminary data.</text>
</comment>